<dbReference type="AlphaFoldDB" id="A0A915CX06"/>
<evidence type="ECO:0000313" key="2">
    <source>
        <dbReference type="WBParaSite" id="jg13490"/>
    </source>
</evidence>
<accession>A0A915CX06</accession>
<dbReference type="WBParaSite" id="jg13490">
    <property type="protein sequence ID" value="jg13490"/>
    <property type="gene ID" value="jg13490"/>
</dbReference>
<name>A0A915CX06_9BILA</name>
<organism evidence="1 2">
    <name type="scientific">Ditylenchus dipsaci</name>
    <dbReference type="NCBI Taxonomy" id="166011"/>
    <lineage>
        <taxon>Eukaryota</taxon>
        <taxon>Metazoa</taxon>
        <taxon>Ecdysozoa</taxon>
        <taxon>Nematoda</taxon>
        <taxon>Chromadorea</taxon>
        <taxon>Rhabditida</taxon>
        <taxon>Tylenchina</taxon>
        <taxon>Tylenchomorpha</taxon>
        <taxon>Sphaerularioidea</taxon>
        <taxon>Anguinidae</taxon>
        <taxon>Anguininae</taxon>
        <taxon>Ditylenchus</taxon>
    </lineage>
</organism>
<proteinExistence type="predicted"/>
<dbReference type="Proteomes" id="UP000887574">
    <property type="component" value="Unplaced"/>
</dbReference>
<protein>
    <submittedName>
        <fullName evidence="2">Uncharacterized protein</fullName>
    </submittedName>
</protein>
<keyword evidence="1" id="KW-1185">Reference proteome</keyword>
<evidence type="ECO:0000313" key="1">
    <source>
        <dbReference type="Proteomes" id="UP000887574"/>
    </source>
</evidence>
<reference evidence="2" key="1">
    <citation type="submission" date="2022-11" db="UniProtKB">
        <authorList>
            <consortium name="WormBaseParasite"/>
        </authorList>
    </citation>
    <scope>IDENTIFICATION</scope>
</reference>
<sequence length="167" mass="19530">MQQADSGGSRNILVDISAFDNQVGLGENENSNDFSLDQNCSNLCSPTTLYKIDLGYRYERWFTIFEIFYNGHSKILSLFNCTMEDLLEDRLLQNLQGKDCNELPDYLPIRERVLKTIADYWRNESQLSLDDQQTNIPKTILFRKNISPIQLIDYYERQPHSFADLEK</sequence>